<organism evidence="2 3">
    <name type="scientific">Crenobacter cavernae</name>
    <dbReference type="NCBI Taxonomy" id="2290923"/>
    <lineage>
        <taxon>Bacteria</taxon>
        <taxon>Pseudomonadati</taxon>
        <taxon>Pseudomonadota</taxon>
        <taxon>Betaproteobacteria</taxon>
        <taxon>Neisseriales</taxon>
        <taxon>Neisseriaceae</taxon>
        <taxon>Crenobacter</taxon>
    </lineage>
</organism>
<dbReference type="OrthoDB" id="9914912at2"/>
<sequence length="101" mass="11275">MKTVRLVYKMMALLWAMPAWAEGCPPEAWMCASPSLGLSSEAPSTIQKEQSLLIGNGRFALEKLEDGSRFGLRPSLKLGENGRLSLRVGKSKTEVRMKWTY</sequence>
<keyword evidence="1" id="KW-0732">Signal</keyword>
<gene>
    <name evidence="2" type="ORF">DWG20_08340</name>
</gene>
<evidence type="ECO:0000256" key="1">
    <source>
        <dbReference type="SAM" id="SignalP"/>
    </source>
</evidence>
<accession>A0A345Y687</accession>
<dbReference type="Proteomes" id="UP000254537">
    <property type="component" value="Chromosome"/>
</dbReference>
<dbReference type="AlphaFoldDB" id="A0A345Y687"/>
<name>A0A345Y687_9NEIS</name>
<dbReference type="KEGG" id="ccah:DWG20_08340"/>
<evidence type="ECO:0000313" key="2">
    <source>
        <dbReference type="EMBL" id="AXK39439.1"/>
    </source>
</evidence>
<feature type="chain" id="PRO_5017063385" evidence="1">
    <location>
        <begin position="22"/>
        <end position="101"/>
    </location>
</feature>
<dbReference type="RefSeq" id="WP_115433372.1">
    <property type="nucleotide sequence ID" value="NZ_CP031337.1"/>
</dbReference>
<reference evidence="2 3" key="1">
    <citation type="submission" date="2018-07" db="EMBL/GenBank/DDBJ databases">
        <title>Crenobacter cavernae sp. nov., isolated from a karst cave.</title>
        <authorList>
            <person name="Zhu H."/>
        </authorList>
    </citation>
    <scope>NUCLEOTIDE SEQUENCE [LARGE SCALE GENOMIC DNA]</scope>
    <source>
        <strain evidence="2 3">K1W11S-77</strain>
    </source>
</reference>
<protein>
    <submittedName>
        <fullName evidence="2">Uncharacterized protein</fullName>
    </submittedName>
</protein>
<evidence type="ECO:0000313" key="3">
    <source>
        <dbReference type="Proteomes" id="UP000254537"/>
    </source>
</evidence>
<dbReference type="EMBL" id="CP031337">
    <property type="protein sequence ID" value="AXK39439.1"/>
    <property type="molecule type" value="Genomic_DNA"/>
</dbReference>
<feature type="signal peptide" evidence="1">
    <location>
        <begin position="1"/>
        <end position="21"/>
    </location>
</feature>
<proteinExistence type="predicted"/>